<reference evidence="3 4" key="1">
    <citation type="submission" date="2018-06" db="EMBL/GenBank/DDBJ databases">
        <title>Draft Genome Sequence of a Novel Marine Bacterium Related to the Verrucomicrobia.</title>
        <authorList>
            <person name="Vosseberg J."/>
            <person name="Martijn J."/>
            <person name="Ettema T.J.G."/>
        </authorList>
    </citation>
    <scope>NUCLEOTIDE SEQUENCE [LARGE SCALE GENOMIC DNA]</scope>
    <source>
        <strain evidence="3">TARA_B100001123</strain>
    </source>
</reference>
<dbReference type="KEGG" id="mtar:DF168_00813"/>
<evidence type="ECO:0000256" key="1">
    <source>
        <dbReference type="ARBA" id="ARBA00010835"/>
    </source>
</evidence>
<evidence type="ECO:0000313" key="3">
    <source>
        <dbReference type="EMBL" id="AWT59621.1"/>
    </source>
</evidence>
<dbReference type="PANTHER" id="PTHR47814">
    <property type="entry name" value="PEPTIDYL-TRNA HYDROLASE ARFB"/>
    <property type="match status" value="1"/>
</dbReference>
<dbReference type="EC" id="3.1.1.29" evidence="3"/>
<dbReference type="GO" id="GO:0004045">
    <property type="term" value="F:peptidyl-tRNA hydrolase activity"/>
    <property type="evidence" value="ECO:0007669"/>
    <property type="project" value="UniProtKB-EC"/>
</dbReference>
<dbReference type="NCBIfam" id="NF006718">
    <property type="entry name" value="PRK09256.1"/>
    <property type="match status" value="1"/>
</dbReference>
<dbReference type="InterPro" id="IPR000352">
    <property type="entry name" value="Pep_chain_release_fac_I"/>
</dbReference>
<feature type="domain" description="Prokaryotic-type class I peptide chain release factors" evidence="2">
    <location>
        <begin position="21"/>
        <end position="37"/>
    </location>
</feature>
<dbReference type="PROSITE" id="PS00745">
    <property type="entry name" value="RF_PROK_I"/>
    <property type="match status" value="1"/>
</dbReference>
<evidence type="ECO:0000313" key="4">
    <source>
        <dbReference type="Proteomes" id="UP000247465"/>
    </source>
</evidence>
<organism evidence="3 4">
    <name type="scientific">Candidatus Moanibacter tarae</name>
    <dbReference type="NCBI Taxonomy" id="2200854"/>
    <lineage>
        <taxon>Bacteria</taxon>
        <taxon>Pseudomonadati</taxon>
        <taxon>Verrucomicrobiota</taxon>
        <taxon>Opitutia</taxon>
        <taxon>Puniceicoccales</taxon>
        <taxon>Puniceicoccales incertae sedis</taxon>
        <taxon>Candidatus Moanibacter</taxon>
    </lineage>
</organism>
<dbReference type="Pfam" id="PF00472">
    <property type="entry name" value="RF-1"/>
    <property type="match status" value="1"/>
</dbReference>
<name>A0A2Z4ACD7_9BACT</name>
<keyword evidence="3" id="KW-0378">Hydrolase</keyword>
<dbReference type="PANTHER" id="PTHR47814:SF1">
    <property type="entry name" value="PEPTIDYL-TRNA HYDROLASE ARFB"/>
    <property type="match status" value="1"/>
</dbReference>
<accession>A0A2Z4ACD7</accession>
<dbReference type="Proteomes" id="UP000247465">
    <property type="component" value="Chromosome"/>
</dbReference>
<dbReference type="GO" id="GO:0003747">
    <property type="term" value="F:translation release factor activity"/>
    <property type="evidence" value="ECO:0007669"/>
    <property type="project" value="InterPro"/>
</dbReference>
<proteinExistence type="inferred from homology"/>
<evidence type="ECO:0000259" key="2">
    <source>
        <dbReference type="PROSITE" id="PS00745"/>
    </source>
</evidence>
<dbReference type="GO" id="GO:0043022">
    <property type="term" value="F:ribosome binding"/>
    <property type="evidence" value="ECO:0007669"/>
    <property type="project" value="TreeGrafter"/>
</dbReference>
<dbReference type="GO" id="GO:0072344">
    <property type="term" value="P:rescue of stalled ribosome"/>
    <property type="evidence" value="ECO:0007669"/>
    <property type="project" value="TreeGrafter"/>
</dbReference>
<sequence length="138" mass="15861">MLRILKELTILDREIEISRIRSQGSGGQNVNKVSTGIHLRVNIKASSLADNYKARLLKFKDGRITAGGIILIKSQRFRSSERNRKNALQNLLILIEKATFSPSERCFTRPTRESQVRRINSKKIRGRIKAMRGRIMEQ</sequence>
<dbReference type="EMBL" id="CP029803">
    <property type="protein sequence ID" value="AWT59621.1"/>
    <property type="molecule type" value="Genomic_DNA"/>
</dbReference>
<dbReference type="AlphaFoldDB" id="A0A2Z4ACD7"/>
<dbReference type="Gene3D" id="3.30.160.20">
    <property type="match status" value="1"/>
</dbReference>
<gene>
    <name evidence="3" type="primary">arfB</name>
    <name evidence="3" type="ORF">DF168_00813</name>
</gene>
<dbReference type="InterPro" id="IPR045853">
    <property type="entry name" value="Pep_chain_release_fac_I_sf"/>
</dbReference>
<dbReference type="SUPFAM" id="SSF75620">
    <property type="entry name" value="Release factor"/>
    <property type="match status" value="1"/>
</dbReference>
<comment type="similarity">
    <text evidence="1">Belongs to the prokaryotic/mitochondrial release factor family.</text>
</comment>
<protein>
    <submittedName>
        <fullName evidence="3">Peptidyl-tRNA hydrolase ArfB</fullName>
        <ecNumber evidence="3">3.1.1.29</ecNumber>
    </submittedName>
</protein>